<dbReference type="GO" id="GO:0005737">
    <property type="term" value="C:cytoplasm"/>
    <property type="evidence" value="ECO:0007669"/>
    <property type="project" value="UniProtKB-SubCell"/>
</dbReference>
<comment type="function">
    <text evidence="7">Single strand-specific metallo-endoribonuclease involved in late-stage 70S ribosome quality control and in maturation of the 3' terminus of the 16S rRNA.</text>
</comment>
<comment type="caution">
    <text evidence="8">The sequence shown here is derived from an EMBL/GenBank/DDBJ whole genome shotgun (WGS) entry which is preliminary data.</text>
</comment>
<keyword evidence="7" id="KW-0690">Ribosome biogenesis</keyword>
<evidence type="ECO:0000256" key="2">
    <source>
        <dbReference type="ARBA" id="ARBA00022722"/>
    </source>
</evidence>
<accession>A0A937AI59</accession>
<dbReference type="GO" id="GO:0004521">
    <property type="term" value="F:RNA endonuclease activity"/>
    <property type="evidence" value="ECO:0007669"/>
    <property type="project" value="UniProtKB-UniRule"/>
</dbReference>
<feature type="binding site" evidence="7">
    <location>
        <position position="115"/>
    </location>
    <ligand>
        <name>Zn(2+)</name>
        <dbReference type="ChEBI" id="CHEBI:29105"/>
        <note>catalytic</note>
    </ligand>
</feature>
<keyword evidence="9" id="KW-1185">Reference proteome</keyword>
<dbReference type="GO" id="GO:0004222">
    <property type="term" value="F:metalloendopeptidase activity"/>
    <property type="evidence" value="ECO:0007669"/>
    <property type="project" value="InterPro"/>
</dbReference>
<keyword evidence="7" id="KW-0698">rRNA processing</keyword>
<evidence type="ECO:0000256" key="7">
    <source>
        <dbReference type="HAMAP-Rule" id="MF_00009"/>
    </source>
</evidence>
<dbReference type="PROSITE" id="PS01306">
    <property type="entry name" value="UPF0054"/>
    <property type="match status" value="1"/>
</dbReference>
<evidence type="ECO:0000313" key="9">
    <source>
        <dbReference type="Proteomes" id="UP000642920"/>
    </source>
</evidence>
<protein>
    <recommendedName>
        <fullName evidence="7">Endoribonuclease YbeY</fullName>
        <ecNumber evidence="7">3.1.-.-</ecNumber>
    </recommendedName>
</protein>
<name>A0A937AI59_9BACT</name>
<feature type="binding site" evidence="7">
    <location>
        <position position="111"/>
    </location>
    <ligand>
        <name>Zn(2+)</name>
        <dbReference type="ChEBI" id="CHEBI:29105"/>
        <note>catalytic</note>
    </ligand>
</feature>
<keyword evidence="2 7" id="KW-0540">Nuclease</keyword>
<dbReference type="AlphaFoldDB" id="A0A937AI59"/>
<comment type="subcellular location">
    <subcellularLocation>
        <location evidence="7">Cytoplasm</location>
    </subcellularLocation>
</comment>
<keyword evidence="3 7" id="KW-0479">Metal-binding</keyword>
<dbReference type="GO" id="GO:0006364">
    <property type="term" value="P:rRNA processing"/>
    <property type="evidence" value="ECO:0007669"/>
    <property type="project" value="UniProtKB-UniRule"/>
</dbReference>
<dbReference type="InterPro" id="IPR020549">
    <property type="entry name" value="YbeY_CS"/>
</dbReference>
<reference evidence="8" key="1">
    <citation type="submission" date="2021-01" db="EMBL/GenBank/DDBJ databases">
        <title>Marivirga sp. nov., isolated from intertidal surface sediments.</title>
        <authorList>
            <person name="Zhang M."/>
        </authorList>
    </citation>
    <scope>NUCLEOTIDE SEQUENCE</scope>
    <source>
        <strain evidence="8">SM1354</strain>
    </source>
</reference>
<proteinExistence type="inferred from homology"/>
<gene>
    <name evidence="7 8" type="primary">ybeY</name>
    <name evidence="8" type="ORF">JKP34_02165</name>
</gene>
<comment type="similarity">
    <text evidence="1 7">Belongs to the endoribonuclease YbeY family.</text>
</comment>
<evidence type="ECO:0000256" key="6">
    <source>
        <dbReference type="ARBA" id="ARBA00022833"/>
    </source>
</evidence>
<dbReference type="InterPro" id="IPR002036">
    <property type="entry name" value="YbeY"/>
</dbReference>
<dbReference type="HAMAP" id="MF_00009">
    <property type="entry name" value="Endoribonucl_YbeY"/>
    <property type="match status" value="1"/>
</dbReference>
<evidence type="ECO:0000256" key="3">
    <source>
        <dbReference type="ARBA" id="ARBA00022723"/>
    </source>
</evidence>
<evidence type="ECO:0000256" key="4">
    <source>
        <dbReference type="ARBA" id="ARBA00022759"/>
    </source>
</evidence>
<keyword evidence="5 7" id="KW-0378">Hydrolase</keyword>
<keyword evidence="6 7" id="KW-0862">Zinc</keyword>
<keyword evidence="7" id="KW-0963">Cytoplasm</keyword>
<dbReference type="EC" id="3.1.-.-" evidence="7"/>
<dbReference type="GO" id="GO:0008270">
    <property type="term" value="F:zinc ion binding"/>
    <property type="evidence" value="ECO:0007669"/>
    <property type="project" value="UniProtKB-UniRule"/>
</dbReference>
<dbReference type="InterPro" id="IPR023091">
    <property type="entry name" value="MetalPrtase_cat_dom_sf_prd"/>
</dbReference>
<dbReference type="Gene3D" id="3.40.390.30">
    <property type="entry name" value="Metalloproteases ('zincins'), catalytic domain"/>
    <property type="match status" value="1"/>
</dbReference>
<dbReference type="EMBL" id="JAERQG010000001">
    <property type="protein sequence ID" value="MBL0764038.1"/>
    <property type="molecule type" value="Genomic_DNA"/>
</dbReference>
<dbReference type="Proteomes" id="UP000642920">
    <property type="component" value="Unassembled WGS sequence"/>
</dbReference>
<dbReference type="Pfam" id="PF02130">
    <property type="entry name" value="YbeY"/>
    <property type="match status" value="1"/>
</dbReference>
<dbReference type="NCBIfam" id="TIGR00043">
    <property type="entry name" value="rRNA maturation RNase YbeY"/>
    <property type="match status" value="1"/>
</dbReference>
<dbReference type="SUPFAM" id="SSF55486">
    <property type="entry name" value="Metalloproteases ('zincins'), catalytic domain"/>
    <property type="match status" value="1"/>
</dbReference>
<evidence type="ECO:0000313" key="8">
    <source>
        <dbReference type="EMBL" id="MBL0764038.1"/>
    </source>
</evidence>
<sequence>MAYPINYFKEDVSIDLRKLSPFKKWLISVSEHHQHKIETLNYILCSDEYLLQINQDYLNHDTYTDIITFDNRDDTDQPIEGDIFISFERVKENAVINKVTVDIELARVMAHGLLHLIGFKDKTDKEKQTMREQEDNALNFLQESTVSRGTL</sequence>
<dbReference type="RefSeq" id="WP_201917233.1">
    <property type="nucleotide sequence ID" value="NZ_JAERQG010000001.1"/>
</dbReference>
<feature type="binding site" evidence="7">
    <location>
        <position position="121"/>
    </location>
    <ligand>
        <name>Zn(2+)</name>
        <dbReference type="ChEBI" id="CHEBI:29105"/>
        <note>catalytic</note>
    </ligand>
</feature>
<dbReference type="PANTHER" id="PTHR46986:SF1">
    <property type="entry name" value="ENDORIBONUCLEASE YBEY, CHLOROPLASTIC"/>
    <property type="match status" value="1"/>
</dbReference>
<keyword evidence="4 7" id="KW-0255">Endonuclease</keyword>
<organism evidence="8 9">
    <name type="scientific">Marivirga atlantica</name>
    <dbReference type="NCBI Taxonomy" id="1548457"/>
    <lineage>
        <taxon>Bacteria</taxon>
        <taxon>Pseudomonadati</taxon>
        <taxon>Bacteroidota</taxon>
        <taxon>Cytophagia</taxon>
        <taxon>Cytophagales</taxon>
        <taxon>Marivirgaceae</taxon>
        <taxon>Marivirga</taxon>
    </lineage>
</organism>
<evidence type="ECO:0000256" key="5">
    <source>
        <dbReference type="ARBA" id="ARBA00022801"/>
    </source>
</evidence>
<evidence type="ECO:0000256" key="1">
    <source>
        <dbReference type="ARBA" id="ARBA00010875"/>
    </source>
</evidence>
<comment type="cofactor">
    <cofactor evidence="7">
        <name>Zn(2+)</name>
        <dbReference type="ChEBI" id="CHEBI:29105"/>
    </cofactor>
    <text evidence="7">Binds 1 zinc ion.</text>
</comment>
<dbReference type="PANTHER" id="PTHR46986">
    <property type="entry name" value="ENDORIBONUCLEASE YBEY, CHLOROPLASTIC"/>
    <property type="match status" value="1"/>
</dbReference>